<evidence type="ECO:0000313" key="2">
    <source>
        <dbReference type="Proteomes" id="UP000638313"/>
    </source>
</evidence>
<dbReference type="AlphaFoldDB" id="A0A919B222"/>
<name>A0A919B222_9ACTN</name>
<keyword evidence="2" id="KW-1185">Reference proteome</keyword>
<dbReference type="Proteomes" id="UP000638313">
    <property type="component" value="Unassembled WGS sequence"/>
</dbReference>
<gene>
    <name evidence="1" type="ORF">GCM10010218_25950</name>
</gene>
<organism evidence="1 2">
    <name type="scientific">Streptomyces mashuensis</name>
    <dbReference type="NCBI Taxonomy" id="33904"/>
    <lineage>
        <taxon>Bacteria</taxon>
        <taxon>Bacillati</taxon>
        <taxon>Actinomycetota</taxon>
        <taxon>Actinomycetes</taxon>
        <taxon>Kitasatosporales</taxon>
        <taxon>Streptomycetaceae</taxon>
        <taxon>Streptomyces</taxon>
    </lineage>
</organism>
<proteinExistence type="predicted"/>
<protein>
    <submittedName>
        <fullName evidence="1">Uncharacterized protein</fullName>
    </submittedName>
</protein>
<evidence type="ECO:0000313" key="1">
    <source>
        <dbReference type="EMBL" id="GHF43448.1"/>
    </source>
</evidence>
<sequence length="125" mass="13649">MSTTRAGSCARCAELVVPAKWTALTWVFMPRSRCDDLCGTVAISHTGVNLAEVIHRSSEFFPTVDEGVDNSSESSGQSLRGPLFPLLFRRYFHCVETTNPAAMKPKPTTMFQLCSDSTGMSPLVT</sequence>
<comment type="caution">
    <text evidence="1">The sequence shown here is derived from an EMBL/GenBank/DDBJ whole genome shotgun (WGS) entry which is preliminary data.</text>
</comment>
<accession>A0A919B222</accession>
<reference evidence="1" key="2">
    <citation type="submission" date="2020-09" db="EMBL/GenBank/DDBJ databases">
        <authorList>
            <person name="Sun Q."/>
            <person name="Ohkuma M."/>
        </authorList>
    </citation>
    <scope>NUCLEOTIDE SEQUENCE</scope>
    <source>
        <strain evidence="1">JCM 4059</strain>
    </source>
</reference>
<reference evidence="1" key="1">
    <citation type="journal article" date="2014" name="Int. J. Syst. Evol. Microbiol.">
        <title>Complete genome sequence of Corynebacterium casei LMG S-19264T (=DSM 44701T), isolated from a smear-ripened cheese.</title>
        <authorList>
            <consortium name="US DOE Joint Genome Institute (JGI-PGF)"/>
            <person name="Walter F."/>
            <person name="Albersmeier A."/>
            <person name="Kalinowski J."/>
            <person name="Ruckert C."/>
        </authorList>
    </citation>
    <scope>NUCLEOTIDE SEQUENCE</scope>
    <source>
        <strain evidence="1">JCM 4059</strain>
    </source>
</reference>
<dbReference type="EMBL" id="BNBD01000004">
    <property type="protein sequence ID" value="GHF43448.1"/>
    <property type="molecule type" value="Genomic_DNA"/>
</dbReference>